<proteinExistence type="predicted"/>
<evidence type="ECO:0000313" key="2">
    <source>
        <dbReference type="EMBL" id="WOO41194.1"/>
    </source>
</evidence>
<reference evidence="2 3" key="1">
    <citation type="submission" date="2023-10" db="EMBL/GenBank/DDBJ databases">
        <title>Rubellicoccus peritrichatus gen. nov., sp. nov., isolated from an algae of coral reef tank.</title>
        <authorList>
            <person name="Luo J."/>
        </authorList>
    </citation>
    <scope>NUCLEOTIDE SEQUENCE [LARGE SCALE GENOMIC DNA]</scope>
    <source>
        <strain evidence="2 3">CR14</strain>
    </source>
</reference>
<dbReference type="RefSeq" id="WP_317833612.1">
    <property type="nucleotide sequence ID" value="NZ_CP136920.1"/>
</dbReference>
<dbReference type="AlphaFoldDB" id="A0AAQ3LFN5"/>
<evidence type="ECO:0000256" key="1">
    <source>
        <dbReference type="SAM" id="MobiDB-lite"/>
    </source>
</evidence>
<name>A0AAQ3LFN5_9BACT</name>
<dbReference type="EMBL" id="CP136920">
    <property type="protein sequence ID" value="WOO41194.1"/>
    <property type="molecule type" value="Genomic_DNA"/>
</dbReference>
<dbReference type="InterPro" id="IPR011990">
    <property type="entry name" value="TPR-like_helical_dom_sf"/>
</dbReference>
<gene>
    <name evidence="2" type="ORF">RZN69_21445</name>
</gene>
<protein>
    <recommendedName>
        <fullName evidence="4">Tetratricopeptide repeat protein</fullName>
    </recommendedName>
</protein>
<sequence length="323" mass="37127">MIKDKDSWLWRKGRVGVIAVLTLFLVGLLTSTFERPIWKEVKATQPELNLREVEGALGQGLVIGLIGGFRTIIADFLFIRANGFWEKRDRPKTEAMLNLVTAIDPRPMFFWLNGARMMAYDMPAWEMRDLGGYDEVPKSVENKIKAEYAQLGLDYIAKAEAFHPNDFRVPLEKAQIYLNRLNDTEAAATYYKEVTEMEDAPYYANRIYAEMLKRSGRPEEAYRYLVELYPTLPTDDFRASQDVVLERIRELEEQLNVPSFKRFPVQPKYEDVTGKFQIATPRGMMPLDSVSGGAADEIEFKVVPDMPPPSSHDHDHHGHDHDH</sequence>
<organism evidence="2 3">
    <name type="scientific">Rubellicoccus peritrichatus</name>
    <dbReference type="NCBI Taxonomy" id="3080537"/>
    <lineage>
        <taxon>Bacteria</taxon>
        <taxon>Pseudomonadati</taxon>
        <taxon>Verrucomicrobiota</taxon>
        <taxon>Opitutia</taxon>
        <taxon>Puniceicoccales</taxon>
        <taxon>Cerasicoccaceae</taxon>
        <taxon>Rubellicoccus</taxon>
    </lineage>
</organism>
<feature type="compositionally biased region" description="Basic and acidic residues" evidence="1">
    <location>
        <begin position="311"/>
        <end position="323"/>
    </location>
</feature>
<dbReference type="SUPFAM" id="SSF48452">
    <property type="entry name" value="TPR-like"/>
    <property type="match status" value="1"/>
</dbReference>
<dbReference type="Gene3D" id="1.25.40.10">
    <property type="entry name" value="Tetratricopeptide repeat domain"/>
    <property type="match status" value="1"/>
</dbReference>
<feature type="region of interest" description="Disordered" evidence="1">
    <location>
        <begin position="302"/>
        <end position="323"/>
    </location>
</feature>
<dbReference type="Proteomes" id="UP001304300">
    <property type="component" value="Chromosome"/>
</dbReference>
<accession>A0AAQ3LFN5</accession>
<evidence type="ECO:0008006" key="4">
    <source>
        <dbReference type="Google" id="ProtNLM"/>
    </source>
</evidence>
<keyword evidence="3" id="KW-1185">Reference proteome</keyword>
<dbReference type="KEGG" id="puo:RZN69_21445"/>
<evidence type="ECO:0000313" key="3">
    <source>
        <dbReference type="Proteomes" id="UP001304300"/>
    </source>
</evidence>